<dbReference type="EMBL" id="JACEZT010000023">
    <property type="protein sequence ID" value="MBA5640039.1"/>
    <property type="molecule type" value="Genomic_DNA"/>
</dbReference>
<dbReference type="RefSeq" id="WP_182167084.1">
    <property type="nucleotide sequence ID" value="NZ_JACEZT010000023.1"/>
</dbReference>
<evidence type="ECO:0000259" key="3">
    <source>
        <dbReference type="Pfam" id="PF02230"/>
    </source>
</evidence>
<evidence type="ECO:0000313" key="4">
    <source>
        <dbReference type="EMBL" id="MBA5640039.1"/>
    </source>
</evidence>
<dbReference type="SUPFAM" id="SSF53474">
    <property type="entry name" value="alpha/beta-Hydrolases"/>
    <property type="match status" value="1"/>
</dbReference>
<protein>
    <submittedName>
        <fullName evidence="4">Thioesterase</fullName>
    </submittedName>
</protein>
<dbReference type="Gene3D" id="3.40.50.1820">
    <property type="entry name" value="alpha/beta hydrolase"/>
    <property type="match status" value="1"/>
</dbReference>
<dbReference type="AlphaFoldDB" id="A0A7W2EWR8"/>
<reference evidence="4 5" key="1">
    <citation type="submission" date="2020-07" db="EMBL/GenBank/DDBJ databases">
        <title>Novel species isolated from subtropical streams in China.</title>
        <authorList>
            <person name="Lu H."/>
        </authorList>
    </citation>
    <scope>NUCLEOTIDE SEQUENCE [LARGE SCALE GENOMIC DNA]</scope>
    <source>
        <strain evidence="4 5">LX20W</strain>
    </source>
</reference>
<dbReference type="Pfam" id="PF02230">
    <property type="entry name" value="Abhydrolase_2"/>
    <property type="match status" value="1"/>
</dbReference>
<dbReference type="PANTHER" id="PTHR43037:SF5">
    <property type="entry name" value="FERULOYL ESTERASE"/>
    <property type="match status" value="1"/>
</dbReference>
<accession>A0A7W2EWR8</accession>
<name>A0A7W2EWR8_9BURK</name>
<keyword evidence="1" id="KW-0732">Signal</keyword>
<evidence type="ECO:0000256" key="1">
    <source>
        <dbReference type="ARBA" id="ARBA00022729"/>
    </source>
</evidence>
<keyword evidence="2" id="KW-0378">Hydrolase</keyword>
<keyword evidence="5" id="KW-1185">Reference proteome</keyword>
<proteinExistence type="predicted"/>
<dbReference type="InterPro" id="IPR003140">
    <property type="entry name" value="PLipase/COase/thioEstase"/>
</dbReference>
<comment type="caution">
    <text evidence="4">The sequence shown here is derived from an EMBL/GenBank/DDBJ whole genome shotgun (WGS) entry which is preliminary data.</text>
</comment>
<dbReference type="InterPro" id="IPR050955">
    <property type="entry name" value="Plant_Biomass_Hydrol_Est"/>
</dbReference>
<dbReference type="PANTHER" id="PTHR43037">
    <property type="entry name" value="UNNAMED PRODUCT-RELATED"/>
    <property type="match status" value="1"/>
</dbReference>
<sequence length="239" mass="24705">MAPFSAVPDGAYSEGRLYARPHPPSAAPTIAPGLHTLVFPNGRETLFYAPAHADPRGAPLLLLLHGAARRDGGAEATALGHAMLHGAFLLAPRALGTSWDLLRGGFGPDLSFIDLLLSWTMQHYAIAPGALAIAGFSDGASYALSVGLANGDLFGDILAFSPGFSRPLRIMGRPRVFIAHGAADAVLPVQRGQEIARHLSADGYAVEFQQFEGPHLVPAEVAMGALGRLGGAGVTASGS</sequence>
<feature type="domain" description="Phospholipase/carboxylesterase/thioesterase" evidence="3">
    <location>
        <begin position="122"/>
        <end position="213"/>
    </location>
</feature>
<evidence type="ECO:0000313" key="5">
    <source>
        <dbReference type="Proteomes" id="UP000534388"/>
    </source>
</evidence>
<evidence type="ECO:0000256" key="2">
    <source>
        <dbReference type="ARBA" id="ARBA00022801"/>
    </source>
</evidence>
<dbReference type="InterPro" id="IPR029058">
    <property type="entry name" value="AB_hydrolase_fold"/>
</dbReference>
<dbReference type="GO" id="GO:0016787">
    <property type="term" value="F:hydrolase activity"/>
    <property type="evidence" value="ECO:0007669"/>
    <property type="project" value="UniProtKB-KW"/>
</dbReference>
<gene>
    <name evidence="4" type="ORF">H3H37_23540</name>
</gene>
<dbReference type="Proteomes" id="UP000534388">
    <property type="component" value="Unassembled WGS sequence"/>
</dbReference>
<organism evidence="4 5">
    <name type="scientific">Rugamonas brunnea</name>
    <dbReference type="NCBI Taxonomy" id="2758569"/>
    <lineage>
        <taxon>Bacteria</taxon>
        <taxon>Pseudomonadati</taxon>
        <taxon>Pseudomonadota</taxon>
        <taxon>Betaproteobacteria</taxon>
        <taxon>Burkholderiales</taxon>
        <taxon>Oxalobacteraceae</taxon>
        <taxon>Telluria group</taxon>
        <taxon>Rugamonas</taxon>
    </lineage>
</organism>